<keyword evidence="2" id="KW-0812">Transmembrane</keyword>
<evidence type="ECO:0000313" key="4">
    <source>
        <dbReference type="EMBL" id="OIJ21377.1"/>
    </source>
</evidence>
<evidence type="ECO:0000259" key="3">
    <source>
        <dbReference type="Pfam" id="PF13514"/>
    </source>
</evidence>
<name>A0A1S2MC20_9BACI</name>
<dbReference type="PANTHER" id="PTHR41259:SF1">
    <property type="entry name" value="DOUBLE-STRAND BREAK REPAIR RAD50 ATPASE, PUTATIVE-RELATED"/>
    <property type="match status" value="1"/>
</dbReference>
<evidence type="ECO:0000256" key="2">
    <source>
        <dbReference type="SAM" id="Phobius"/>
    </source>
</evidence>
<reference evidence="4 5" key="1">
    <citation type="submission" date="2016-10" db="EMBL/GenBank/DDBJ databases">
        <title>Draft genome sequences of four alkaliphilic bacteria belonging to the Anaerobacillus genus.</title>
        <authorList>
            <person name="Bassil N.M."/>
            <person name="Lloyd J.R."/>
        </authorList>
    </citation>
    <scope>NUCLEOTIDE SEQUENCE [LARGE SCALE GENOMIC DNA]</scope>
    <source>
        <strain evidence="4 5">DSM 22531</strain>
    </source>
</reference>
<keyword evidence="1" id="KW-0175">Coiled coil</keyword>
<dbReference type="InterPro" id="IPR038734">
    <property type="entry name" value="YhaN_AAA"/>
</dbReference>
<dbReference type="PANTHER" id="PTHR41259">
    <property type="entry name" value="DOUBLE-STRAND BREAK REPAIR RAD50 ATPASE, PUTATIVE-RELATED"/>
    <property type="match status" value="1"/>
</dbReference>
<gene>
    <name evidence="4" type="ORF">BKP45_00945</name>
</gene>
<dbReference type="STRING" id="472963.BKP45_00945"/>
<evidence type="ECO:0000313" key="5">
    <source>
        <dbReference type="Proteomes" id="UP000180057"/>
    </source>
</evidence>
<proteinExistence type="predicted"/>
<dbReference type="Pfam" id="PF13514">
    <property type="entry name" value="AAA_27"/>
    <property type="match status" value="1"/>
</dbReference>
<dbReference type="EMBL" id="MLQS01000001">
    <property type="protein sequence ID" value="OIJ21377.1"/>
    <property type="molecule type" value="Genomic_DNA"/>
</dbReference>
<dbReference type="Proteomes" id="UP000180057">
    <property type="component" value="Unassembled WGS sequence"/>
</dbReference>
<feature type="domain" description="YhaN AAA" evidence="3">
    <location>
        <begin position="1"/>
        <end position="200"/>
    </location>
</feature>
<protein>
    <recommendedName>
        <fullName evidence="3">YhaN AAA domain-containing protein</fullName>
    </recommendedName>
</protein>
<keyword evidence="2" id="KW-0472">Membrane</keyword>
<feature type="coiled-coil region" evidence="1">
    <location>
        <begin position="697"/>
        <end position="731"/>
    </location>
</feature>
<feature type="coiled-coil region" evidence="1">
    <location>
        <begin position="374"/>
        <end position="446"/>
    </location>
</feature>
<feature type="coiled-coil region" evidence="1">
    <location>
        <begin position="283"/>
        <end position="310"/>
    </location>
</feature>
<comment type="caution">
    <text evidence="4">The sequence shown here is derived from an EMBL/GenBank/DDBJ whole genome shotgun (WGS) entry which is preliminary data.</text>
</comment>
<dbReference type="SUPFAM" id="SSF52540">
    <property type="entry name" value="P-loop containing nucleoside triphosphate hydrolases"/>
    <property type="match status" value="1"/>
</dbReference>
<dbReference type="AlphaFoldDB" id="A0A1S2MC20"/>
<feature type="coiled-coil region" evidence="1">
    <location>
        <begin position="184"/>
        <end position="242"/>
    </location>
</feature>
<dbReference type="InterPro" id="IPR027417">
    <property type="entry name" value="P-loop_NTPase"/>
</dbReference>
<dbReference type="RefSeq" id="WP_071387995.1">
    <property type="nucleotide sequence ID" value="NZ_MLQS01000001.1"/>
</dbReference>
<accession>A0A1S2MC20</accession>
<evidence type="ECO:0000256" key="1">
    <source>
        <dbReference type="SAM" id="Coils"/>
    </source>
</evidence>
<sequence>MKLVKLHIYGFGRFQDCQIEFSKGPIHSFLGDNEAGKSTIMAFIRCILFGFPTKLQSEIRYEPRLGGRYGGSIEIDTQRYGKVTVERVRGKAVGDVKVYFSNGNIGREETLKHVLGGLDRNHFLGIYSFGLTDLQNIEQLDSEEFNRFLYGVGISGMHSLLEIEKKTDKALQELYKPTGRKPVINQHLKKVSNIEDKVNAWKNKLSKHEILVNEKVCLTENLQTLTDKKMDLNKKLRYLEKLQSITPIVLDIKMYENRLQQLPDFEPFPENGMQRFEKLKDHCLLVEAEVSEVKERLEQINEELAKLHIREDLPELEEAIVNVREIGKIYESKHEEKGLLIQQLRFEQKEYEVMKEKLGIESVDVFSFDTSFLAEQKLEKLMDEEVTLKQQEKLLQTQLKQSQDILEEKEIQVDKLTVQLLDEGERKELEKKRSEQRSELELQQEIHYVDDSMQQITSQLHLFSQPKNSYKLYFFIGAFIVFLAAIYFVISHNWYVSISLISLAIGILVALKRNPKNIYAKVVENMHNQREQLSKRRQKLEVELEAISREKESPVNDILKKDDRIREQLFLKELQLKEANEGYEKVCKEFDKWEQAYGNFQDELQSWVTNYHYPNGLAASNYLKLLKLLEQMKKKCREITQLNDKLVIINKDIEAMLCKAKELCHNFKIPYNKDQHHQIIERLSILLKQDKEREKRYLRYKDQKDELIEKYKTLNLRAEHYKQEIQKLFDAATINTEEEFLRKGNAWNEGRELLIQLRVLKSQLIPIVDTDEKLEQLEGDVIQYRNILEEEIHMLEGQIKTCWEKEKKIHERSAQIDIELKELEDGSSYSNSLHNFENEKGILKEETKKWAFYRTVQLVIGEAKAIYEKERQPLVLKEANKFFSFMTNGEYKKLYAPIGEQKFIVERIDGLRFEPNELSQGTKEQLYLSVRLALATVHSKEDSYPIFIDDIFVNFDSKRRLQSISLIKEMSKKHQIIFFTCHPFMTSELSTNYYSMSHL</sequence>
<feature type="coiled-coil region" evidence="1">
    <location>
        <begin position="523"/>
        <end position="550"/>
    </location>
</feature>
<dbReference type="Gene3D" id="3.40.50.300">
    <property type="entry name" value="P-loop containing nucleotide triphosphate hydrolases"/>
    <property type="match status" value="2"/>
</dbReference>
<organism evidence="4 5">
    <name type="scientific">Anaerobacillus alkalidiazotrophicus</name>
    <dbReference type="NCBI Taxonomy" id="472963"/>
    <lineage>
        <taxon>Bacteria</taxon>
        <taxon>Bacillati</taxon>
        <taxon>Bacillota</taxon>
        <taxon>Bacilli</taxon>
        <taxon>Bacillales</taxon>
        <taxon>Bacillaceae</taxon>
        <taxon>Anaerobacillus</taxon>
    </lineage>
</organism>
<keyword evidence="2" id="KW-1133">Transmembrane helix</keyword>
<dbReference type="OrthoDB" id="9764467at2"/>
<feature type="transmembrane region" description="Helical" evidence="2">
    <location>
        <begin position="494"/>
        <end position="511"/>
    </location>
</feature>
<keyword evidence="5" id="KW-1185">Reference proteome</keyword>
<feature type="transmembrane region" description="Helical" evidence="2">
    <location>
        <begin position="470"/>
        <end position="488"/>
    </location>
</feature>